<reference evidence="2" key="1">
    <citation type="submission" date="2018-11" db="EMBL/GenBank/DDBJ databases">
        <authorList>
            <consortium name="Pathogen Informatics"/>
        </authorList>
    </citation>
    <scope>NUCLEOTIDE SEQUENCE</scope>
</reference>
<keyword evidence="1" id="KW-0812">Transmembrane</keyword>
<evidence type="ECO:0000313" key="3">
    <source>
        <dbReference type="Proteomes" id="UP000784294"/>
    </source>
</evidence>
<dbReference type="Proteomes" id="UP000784294">
    <property type="component" value="Unassembled WGS sequence"/>
</dbReference>
<dbReference type="EMBL" id="CAAALY010026322">
    <property type="protein sequence ID" value="VEL15892.1"/>
    <property type="molecule type" value="Genomic_DNA"/>
</dbReference>
<keyword evidence="1" id="KW-1133">Transmembrane helix</keyword>
<dbReference type="AlphaFoldDB" id="A0A448WN15"/>
<accession>A0A448WN15</accession>
<feature type="transmembrane region" description="Helical" evidence="1">
    <location>
        <begin position="96"/>
        <end position="114"/>
    </location>
</feature>
<sequence>MTCQHQKPKQDHSGRKSVARLCKDGRGRIAVSTDCTHRQSCLEMTSRRFTDSFYEDSGQGDNDNPSFARIHEANEGAFLSNRDFLQRGELVQCQRVVLAHHILLILLSMLALCLRIDRPSFSGHLAL</sequence>
<keyword evidence="3" id="KW-1185">Reference proteome</keyword>
<evidence type="ECO:0000256" key="1">
    <source>
        <dbReference type="SAM" id="Phobius"/>
    </source>
</evidence>
<keyword evidence="1" id="KW-0472">Membrane</keyword>
<proteinExistence type="predicted"/>
<organism evidence="2 3">
    <name type="scientific">Protopolystoma xenopodis</name>
    <dbReference type="NCBI Taxonomy" id="117903"/>
    <lineage>
        <taxon>Eukaryota</taxon>
        <taxon>Metazoa</taxon>
        <taxon>Spiralia</taxon>
        <taxon>Lophotrochozoa</taxon>
        <taxon>Platyhelminthes</taxon>
        <taxon>Monogenea</taxon>
        <taxon>Polyopisthocotylea</taxon>
        <taxon>Polystomatidea</taxon>
        <taxon>Polystomatidae</taxon>
        <taxon>Protopolystoma</taxon>
    </lineage>
</organism>
<name>A0A448WN15_9PLAT</name>
<protein>
    <submittedName>
        <fullName evidence="2">Uncharacterized protein</fullName>
    </submittedName>
</protein>
<evidence type="ECO:0000313" key="2">
    <source>
        <dbReference type="EMBL" id="VEL15892.1"/>
    </source>
</evidence>
<comment type="caution">
    <text evidence="2">The sequence shown here is derived from an EMBL/GenBank/DDBJ whole genome shotgun (WGS) entry which is preliminary data.</text>
</comment>
<gene>
    <name evidence="2" type="ORF">PXEA_LOCUS9332</name>
</gene>